<comment type="caution">
    <text evidence="3">The sequence shown here is derived from an EMBL/GenBank/DDBJ whole genome shotgun (WGS) entry which is preliminary data.</text>
</comment>
<protein>
    <recommendedName>
        <fullName evidence="5">WD40 repeat-like protein</fullName>
    </recommendedName>
</protein>
<feature type="coiled-coil region" evidence="1">
    <location>
        <begin position="767"/>
        <end position="801"/>
    </location>
</feature>
<dbReference type="SUPFAM" id="SSF75011">
    <property type="entry name" value="3-carboxy-cis,cis-mucoante lactonizing enzyme"/>
    <property type="match status" value="1"/>
</dbReference>
<reference evidence="3" key="1">
    <citation type="submission" date="2019-10" db="EMBL/GenBank/DDBJ databases">
        <authorList>
            <consortium name="DOE Joint Genome Institute"/>
            <person name="Kuo A."/>
            <person name="Miyauchi S."/>
            <person name="Kiss E."/>
            <person name="Drula E."/>
            <person name="Kohler A."/>
            <person name="Sanchez-Garcia M."/>
            <person name="Andreopoulos B."/>
            <person name="Barry K.W."/>
            <person name="Bonito G."/>
            <person name="Buee M."/>
            <person name="Carver A."/>
            <person name="Chen C."/>
            <person name="Cichocki N."/>
            <person name="Clum A."/>
            <person name="Culley D."/>
            <person name="Crous P.W."/>
            <person name="Fauchery L."/>
            <person name="Girlanda M."/>
            <person name="Hayes R."/>
            <person name="Keri Z."/>
            <person name="LaButti K."/>
            <person name="Lipzen A."/>
            <person name="Lombard V."/>
            <person name="Magnuson J."/>
            <person name="Maillard F."/>
            <person name="Morin E."/>
            <person name="Murat C."/>
            <person name="Nolan M."/>
            <person name="Ohm R."/>
            <person name="Pangilinan J."/>
            <person name="Pereira M."/>
            <person name="Perotto S."/>
            <person name="Peter M."/>
            <person name="Riley R."/>
            <person name="Sitrit Y."/>
            <person name="Stielow B."/>
            <person name="Szollosi G."/>
            <person name="Zifcakova L."/>
            <person name="Stursova M."/>
            <person name="Spatafora J.W."/>
            <person name="Tedersoo L."/>
            <person name="Vaario L.-M."/>
            <person name="Yamada A."/>
            <person name="Yan M."/>
            <person name="Wang P."/>
            <person name="Xu J."/>
            <person name="Bruns T."/>
            <person name="Baldrian P."/>
            <person name="Vilgalys R."/>
            <person name="Henrissat B."/>
            <person name="Grigoriev I.V."/>
            <person name="Hibbett D."/>
            <person name="Nagy L.G."/>
            <person name="Martin F.M."/>
        </authorList>
    </citation>
    <scope>NUCLEOTIDE SEQUENCE</scope>
    <source>
        <strain evidence="3">Prilba</strain>
    </source>
</reference>
<gene>
    <name evidence="3" type="ORF">DFH94DRAFT_748910</name>
</gene>
<feature type="compositionally biased region" description="Low complexity" evidence="2">
    <location>
        <begin position="482"/>
        <end position="500"/>
    </location>
</feature>
<keyword evidence="4" id="KW-1185">Reference proteome</keyword>
<evidence type="ECO:0008006" key="5">
    <source>
        <dbReference type="Google" id="ProtNLM"/>
    </source>
</evidence>
<feature type="compositionally biased region" description="Basic and acidic residues" evidence="2">
    <location>
        <begin position="672"/>
        <end position="685"/>
    </location>
</feature>
<evidence type="ECO:0000256" key="2">
    <source>
        <dbReference type="SAM" id="MobiDB-lite"/>
    </source>
</evidence>
<organism evidence="3 4">
    <name type="scientific">Russula ochroleuca</name>
    <dbReference type="NCBI Taxonomy" id="152965"/>
    <lineage>
        <taxon>Eukaryota</taxon>
        <taxon>Fungi</taxon>
        <taxon>Dikarya</taxon>
        <taxon>Basidiomycota</taxon>
        <taxon>Agaricomycotina</taxon>
        <taxon>Agaricomycetes</taxon>
        <taxon>Russulales</taxon>
        <taxon>Russulaceae</taxon>
        <taxon>Russula</taxon>
    </lineage>
</organism>
<feature type="region of interest" description="Disordered" evidence="2">
    <location>
        <begin position="320"/>
        <end position="619"/>
    </location>
</feature>
<dbReference type="EMBL" id="WHVB01000010">
    <property type="protein sequence ID" value="KAF8479282.1"/>
    <property type="molecule type" value="Genomic_DNA"/>
</dbReference>
<feature type="compositionally biased region" description="Polar residues" evidence="2">
    <location>
        <begin position="392"/>
        <end position="401"/>
    </location>
</feature>
<feature type="compositionally biased region" description="Low complexity" evidence="2">
    <location>
        <begin position="533"/>
        <end position="552"/>
    </location>
</feature>
<feature type="compositionally biased region" description="Acidic residues" evidence="2">
    <location>
        <begin position="661"/>
        <end position="671"/>
    </location>
</feature>
<feature type="compositionally biased region" description="Polar residues" evidence="2">
    <location>
        <begin position="320"/>
        <end position="335"/>
    </location>
</feature>
<feature type="compositionally biased region" description="Low complexity" evidence="2">
    <location>
        <begin position="563"/>
        <end position="580"/>
    </location>
</feature>
<proteinExistence type="predicted"/>
<sequence length="802" mass="85817">MLAILTTGHITVAEHSALRRAPAVLTPSCQVPLSAYVSSIWSPDNTSLYVATTDSVTRYDASGTLIKSLWPLPDGGDNPSENIGGLAVKDKGTLILSMGSAVHMVEHSSSASSPTKIVQTLSLHPDSDPIHALSLSHDSTLLTVASPGAVVVHNLALGTQTSLRGLPGRVAVCTFHVHSRVRLLLGISHKLVIYDITRPSGPSRVTSIGDGKAGDVVAVACSPYSKTLLAVACSGGYVALVDLDKELSLIRSFHYKVNVTSLLFSVDGASLYVGTEDGKLLLQTLRSTEAPKIIAVGRQGCRVEGLAVTKKSKLSIDANSKTTGSINTRPLNQHDISPLRLSASRAPYPPSMKKSSSDSPETSKLPPKGNSPPIRTRVNSATALGSRGIVSSVRSMFTNDSPDVPRIATDTARPAVRNKSQTTERSTTPTSSPTTPIKKAPSRASLRSKPSSSTTLSVPESVGRKRTLSGSTRCTDISETKTSSVTTSRVSPRVRTTSVPKSVANNPTTTAPYQRTKVSTSPAQSPASRALHATSVSSRRTTSATTRVTATSGAPARDKARQATTSGVRRTGTTRARSLVPPVPSVPPQTLSTSTRMLSPEPSMTPPLRNTTPPFPIRQDKTEKKGLSMLGLGTPEVERWIAGTGESKGKGKDLDGVVEFPTDDIDEDDAEGSNKPERSQIEELTRREINKDARRLRALSVQMTPRKAAWAMSPLRNSIAEGSPGVNGVAGLLHALISDAMIDFRQETRTEMVGLHLDLVRMGGTWRREMRTAMQEYAGDLKELREENRKLREENERLRRGY</sequence>
<evidence type="ECO:0000313" key="4">
    <source>
        <dbReference type="Proteomes" id="UP000759537"/>
    </source>
</evidence>
<dbReference type="SMART" id="SM00320">
    <property type="entry name" value="WD40"/>
    <property type="match status" value="4"/>
</dbReference>
<evidence type="ECO:0000256" key="1">
    <source>
        <dbReference type="SAM" id="Coils"/>
    </source>
</evidence>
<feature type="compositionally biased region" description="Polar residues" evidence="2">
    <location>
        <begin position="468"/>
        <end position="481"/>
    </location>
</feature>
<dbReference type="Proteomes" id="UP000759537">
    <property type="component" value="Unassembled WGS sequence"/>
</dbReference>
<accession>A0A9P5MV02</accession>
<feature type="compositionally biased region" description="Polar residues" evidence="2">
    <location>
        <begin position="503"/>
        <end position="527"/>
    </location>
</feature>
<dbReference type="InterPro" id="IPR015943">
    <property type="entry name" value="WD40/YVTN_repeat-like_dom_sf"/>
</dbReference>
<keyword evidence="1" id="KW-0175">Coiled coil</keyword>
<dbReference type="OrthoDB" id="1602884at2759"/>
<feature type="compositionally biased region" description="Low complexity" evidence="2">
    <location>
        <begin position="423"/>
        <end position="457"/>
    </location>
</feature>
<dbReference type="InterPro" id="IPR001680">
    <property type="entry name" value="WD40_rpt"/>
</dbReference>
<name>A0A9P5MV02_9AGAM</name>
<dbReference type="AlphaFoldDB" id="A0A9P5MV02"/>
<feature type="region of interest" description="Disordered" evidence="2">
    <location>
        <begin position="645"/>
        <end position="685"/>
    </location>
</feature>
<feature type="compositionally biased region" description="Low complexity" evidence="2">
    <location>
        <begin position="351"/>
        <end position="366"/>
    </location>
</feature>
<evidence type="ECO:0000313" key="3">
    <source>
        <dbReference type="EMBL" id="KAF8479282.1"/>
    </source>
</evidence>
<dbReference type="Gene3D" id="2.130.10.10">
    <property type="entry name" value="YVTN repeat-like/Quinoprotein amine dehydrogenase"/>
    <property type="match status" value="1"/>
</dbReference>
<reference evidence="3" key="2">
    <citation type="journal article" date="2020" name="Nat. Commun.">
        <title>Large-scale genome sequencing of mycorrhizal fungi provides insights into the early evolution of symbiotic traits.</title>
        <authorList>
            <person name="Miyauchi S."/>
            <person name="Kiss E."/>
            <person name="Kuo A."/>
            <person name="Drula E."/>
            <person name="Kohler A."/>
            <person name="Sanchez-Garcia M."/>
            <person name="Morin E."/>
            <person name="Andreopoulos B."/>
            <person name="Barry K.W."/>
            <person name="Bonito G."/>
            <person name="Buee M."/>
            <person name="Carver A."/>
            <person name="Chen C."/>
            <person name="Cichocki N."/>
            <person name="Clum A."/>
            <person name="Culley D."/>
            <person name="Crous P.W."/>
            <person name="Fauchery L."/>
            <person name="Girlanda M."/>
            <person name="Hayes R.D."/>
            <person name="Keri Z."/>
            <person name="LaButti K."/>
            <person name="Lipzen A."/>
            <person name="Lombard V."/>
            <person name="Magnuson J."/>
            <person name="Maillard F."/>
            <person name="Murat C."/>
            <person name="Nolan M."/>
            <person name="Ohm R.A."/>
            <person name="Pangilinan J."/>
            <person name="Pereira M.F."/>
            <person name="Perotto S."/>
            <person name="Peter M."/>
            <person name="Pfister S."/>
            <person name="Riley R."/>
            <person name="Sitrit Y."/>
            <person name="Stielow J.B."/>
            <person name="Szollosi G."/>
            <person name="Zifcakova L."/>
            <person name="Stursova M."/>
            <person name="Spatafora J.W."/>
            <person name="Tedersoo L."/>
            <person name="Vaario L.M."/>
            <person name="Yamada A."/>
            <person name="Yan M."/>
            <person name="Wang P."/>
            <person name="Xu J."/>
            <person name="Bruns T."/>
            <person name="Baldrian P."/>
            <person name="Vilgalys R."/>
            <person name="Dunand C."/>
            <person name="Henrissat B."/>
            <person name="Grigoriev I.V."/>
            <person name="Hibbett D."/>
            <person name="Nagy L.G."/>
            <person name="Martin F.M."/>
        </authorList>
    </citation>
    <scope>NUCLEOTIDE SEQUENCE</scope>
    <source>
        <strain evidence="3">Prilba</strain>
    </source>
</reference>